<comment type="catalytic activity">
    <reaction evidence="9">
        <text>7,8-dihydroneopterin = 6-hydroxymethyl-7,8-dihydropterin + glycolaldehyde</text>
        <dbReference type="Rhea" id="RHEA:10540"/>
        <dbReference type="ChEBI" id="CHEBI:17001"/>
        <dbReference type="ChEBI" id="CHEBI:17071"/>
        <dbReference type="ChEBI" id="CHEBI:44841"/>
        <dbReference type="EC" id="4.1.2.25"/>
    </reaction>
</comment>
<comment type="caution">
    <text evidence="11">The sequence shown here is derived from an EMBL/GenBank/DDBJ whole genome shotgun (WGS) entry which is preliminary data.</text>
</comment>
<protein>
    <recommendedName>
        <fullName evidence="9">Bifunctional folate synthesis protein</fullName>
    </recommendedName>
    <domain>
        <recommendedName>
            <fullName evidence="9">Dihydroneopterin aldolase</fullName>
            <shortName evidence="9">DHNA</shortName>
            <ecNumber evidence="9">4.1.2.25</ecNumber>
        </recommendedName>
        <alternativeName>
            <fullName evidence="9">7,8-dihydroneopterin aldolase</fullName>
        </alternativeName>
    </domain>
    <domain>
        <recommendedName>
            <fullName evidence="9">2-amino-4-hydroxy-6-hydroxymethyldihydropteridine pyrophosphokinase</fullName>
            <ecNumber evidence="9">2.7.6.3</ecNumber>
        </recommendedName>
        <alternativeName>
            <fullName evidence="9">6-hydroxymethyl-7,8-dihydropterin pyrophosphokinase</fullName>
            <shortName evidence="9">PPPK</shortName>
        </alternativeName>
        <alternativeName>
            <fullName evidence="9">7,8-dihydro-6-hydroxymethylpterin pyrophosphokinase</fullName>
            <shortName evidence="9">HPPK</shortName>
        </alternativeName>
    </domain>
</protein>
<sequence length="302" mass="32557">MSDRIALRGIAVTACHGVLDSEKVEPQPFRADIVLETDLRPAGESDELARTISYAEIAQEAERVLTGPTVDLIETLAERIAAIALARPTVEAVEVTIHKPQAPAGVTFRDPVLDGPSVTVRREQDRPVVIALGANLGRDVAGTIDAAVAALRDTDGLTMVGVSGRFVTEPVGGPEGQPEYVNAVAVARTRLAPHTLLRRLHQIESWYGRTREIRWGPRTLDLDLIQVGDPRDDSDITSDTEELTLPHPRAHERGFVLLPWLDVDPAAVLRVGDGVRDVQELARDVGDAGVRPERGTTSGPAS</sequence>
<gene>
    <name evidence="11" type="primary">folK</name>
    <name evidence="11" type="ORF">P4R38_10735</name>
</gene>
<evidence type="ECO:0000256" key="7">
    <source>
        <dbReference type="ARBA" id="ARBA00022840"/>
    </source>
</evidence>
<evidence type="ECO:0000313" key="11">
    <source>
        <dbReference type="EMBL" id="MDF8264721.1"/>
    </source>
</evidence>
<accession>A0ABT6C706</accession>
<comment type="function">
    <text evidence="9">Catalyzes the conversion of 7,8-dihydroneopterin to 6-hydroxymethyl-7,8-dihydropterin.</text>
</comment>
<evidence type="ECO:0000256" key="4">
    <source>
        <dbReference type="ARBA" id="ARBA00022679"/>
    </source>
</evidence>
<dbReference type="InterPro" id="IPR000550">
    <property type="entry name" value="Hppk"/>
</dbReference>
<keyword evidence="5" id="KW-0547">Nucleotide-binding</keyword>
<evidence type="ECO:0000256" key="8">
    <source>
        <dbReference type="ARBA" id="ARBA00022909"/>
    </source>
</evidence>
<keyword evidence="12" id="KW-1185">Reference proteome</keyword>
<evidence type="ECO:0000256" key="5">
    <source>
        <dbReference type="ARBA" id="ARBA00022741"/>
    </source>
</evidence>
<dbReference type="InterPro" id="IPR043133">
    <property type="entry name" value="GTP-CH-I_C/QueF"/>
</dbReference>
<dbReference type="PANTHER" id="PTHR43071:SF1">
    <property type="entry name" value="2-AMINO-4-HYDROXY-6-HYDROXYMETHYLDIHYDROPTERIDINE PYROPHOSPHOKINASE"/>
    <property type="match status" value="1"/>
</dbReference>
<dbReference type="CDD" id="cd00534">
    <property type="entry name" value="DHNA_DHNTPE"/>
    <property type="match status" value="1"/>
</dbReference>
<dbReference type="EMBL" id="JAROAV010000028">
    <property type="protein sequence ID" value="MDF8264721.1"/>
    <property type="molecule type" value="Genomic_DNA"/>
</dbReference>
<dbReference type="InterPro" id="IPR035907">
    <property type="entry name" value="Hppk_sf"/>
</dbReference>
<dbReference type="Gene3D" id="3.30.1130.10">
    <property type="match status" value="1"/>
</dbReference>
<keyword evidence="6" id="KW-0418">Kinase</keyword>
<comment type="similarity">
    <text evidence="9">Belongs to the DHNA family.</text>
</comment>
<keyword evidence="7" id="KW-0067">ATP-binding</keyword>
<feature type="domain" description="7,8-dihydro-6-hydroxymethylpterin-pyrophosphokinase" evidence="10">
    <location>
        <begin position="214"/>
        <end position="225"/>
    </location>
</feature>
<comment type="catalytic activity">
    <reaction evidence="1">
        <text>6-hydroxymethyl-7,8-dihydropterin + ATP = (7,8-dihydropterin-6-yl)methyl diphosphate + AMP + H(+)</text>
        <dbReference type="Rhea" id="RHEA:11412"/>
        <dbReference type="ChEBI" id="CHEBI:15378"/>
        <dbReference type="ChEBI" id="CHEBI:30616"/>
        <dbReference type="ChEBI" id="CHEBI:44841"/>
        <dbReference type="ChEBI" id="CHEBI:72950"/>
        <dbReference type="ChEBI" id="CHEBI:456215"/>
        <dbReference type="EC" id="2.7.6.3"/>
    </reaction>
</comment>
<name>A0ABT6C706_9MICO</name>
<dbReference type="NCBIfam" id="TIGR00526">
    <property type="entry name" value="folB_dom"/>
    <property type="match status" value="1"/>
</dbReference>
<dbReference type="InterPro" id="IPR006157">
    <property type="entry name" value="FolB_dom"/>
</dbReference>
<reference evidence="11 12" key="1">
    <citation type="submission" date="2023-03" db="EMBL/GenBank/DDBJ databases">
        <title>YIM 133296 draft genome.</title>
        <authorList>
            <person name="Xiong L."/>
        </authorList>
    </citation>
    <scope>NUCLEOTIDE SEQUENCE [LARGE SCALE GENOMIC DNA]</scope>
    <source>
        <strain evidence="11 12">YIM 133296</strain>
    </source>
</reference>
<evidence type="ECO:0000259" key="10">
    <source>
        <dbReference type="PROSITE" id="PS00794"/>
    </source>
</evidence>
<dbReference type="CDD" id="cd00483">
    <property type="entry name" value="HPPK"/>
    <property type="match status" value="1"/>
</dbReference>
<keyword evidence="4 11" id="KW-0808">Transferase</keyword>
<keyword evidence="8 9" id="KW-0289">Folate biosynthesis</keyword>
<organism evidence="11 12">
    <name type="scientific">Luteipulveratus flavus</name>
    <dbReference type="NCBI Taxonomy" id="3031728"/>
    <lineage>
        <taxon>Bacteria</taxon>
        <taxon>Bacillati</taxon>
        <taxon>Actinomycetota</taxon>
        <taxon>Actinomycetes</taxon>
        <taxon>Micrococcales</taxon>
        <taxon>Dermacoccaceae</taxon>
        <taxon>Luteipulveratus</taxon>
    </lineage>
</organism>
<dbReference type="SUPFAM" id="SSF55083">
    <property type="entry name" value="6-hydroxymethyl-7,8-dihydropterin pyrophosphokinase, HPPK"/>
    <property type="match status" value="1"/>
</dbReference>
<evidence type="ECO:0000256" key="3">
    <source>
        <dbReference type="ARBA" id="ARBA00009640"/>
    </source>
</evidence>
<proteinExistence type="inferred from homology"/>
<comment type="pathway">
    <text evidence="9">Cofactor biosynthesis; tetrahydrofolate biosynthesis; 2-amino-4-hydroxy-6-hydroxymethyl-7,8-dihydropteridine diphosphate from 7,8-dihydroneopterin triphosphate: step 3/4.</text>
</comment>
<evidence type="ECO:0000313" key="12">
    <source>
        <dbReference type="Proteomes" id="UP001528912"/>
    </source>
</evidence>
<evidence type="ECO:0000256" key="6">
    <source>
        <dbReference type="ARBA" id="ARBA00022777"/>
    </source>
</evidence>
<dbReference type="NCBIfam" id="TIGR01498">
    <property type="entry name" value="folK"/>
    <property type="match status" value="1"/>
</dbReference>
<dbReference type="EC" id="4.1.2.25" evidence="9"/>
<evidence type="ECO:0000256" key="2">
    <source>
        <dbReference type="ARBA" id="ARBA00005051"/>
    </source>
</evidence>
<dbReference type="Proteomes" id="UP001528912">
    <property type="component" value="Unassembled WGS sequence"/>
</dbReference>
<dbReference type="SMART" id="SM00905">
    <property type="entry name" value="FolB"/>
    <property type="match status" value="1"/>
</dbReference>
<comment type="similarity">
    <text evidence="3">In the N-terminal section; belongs to the DHNA family.</text>
</comment>
<dbReference type="Pfam" id="PF01288">
    <property type="entry name" value="HPPK"/>
    <property type="match status" value="1"/>
</dbReference>
<dbReference type="Pfam" id="PF02152">
    <property type="entry name" value="FolB"/>
    <property type="match status" value="1"/>
</dbReference>
<dbReference type="Gene3D" id="3.30.70.560">
    <property type="entry name" value="7,8-Dihydro-6-hydroxymethylpterin-pyrophosphokinase HPPK"/>
    <property type="match status" value="1"/>
</dbReference>
<evidence type="ECO:0000256" key="1">
    <source>
        <dbReference type="ARBA" id="ARBA00000198"/>
    </source>
</evidence>
<dbReference type="SUPFAM" id="SSF55620">
    <property type="entry name" value="Tetrahydrobiopterin biosynthesis enzymes-like"/>
    <property type="match status" value="1"/>
</dbReference>
<dbReference type="NCBIfam" id="TIGR00525">
    <property type="entry name" value="folB"/>
    <property type="match status" value="1"/>
</dbReference>
<dbReference type="RefSeq" id="WP_277192122.1">
    <property type="nucleotide sequence ID" value="NZ_JAROAV010000028.1"/>
</dbReference>
<comment type="pathway">
    <text evidence="2">Cofactor biosynthesis; tetrahydrofolate biosynthesis; 2-amino-4-hydroxy-6-hydroxymethyl-7,8-dihydropteridine diphosphate from 7,8-dihydroneopterin triphosphate: step 4/4.</text>
</comment>
<dbReference type="EC" id="2.7.6.3" evidence="9"/>
<dbReference type="PANTHER" id="PTHR43071">
    <property type="entry name" value="2-AMINO-4-HYDROXY-6-HYDROXYMETHYLDIHYDROPTERIDINE PYROPHOSPHOKINASE"/>
    <property type="match status" value="1"/>
</dbReference>
<dbReference type="PROSITE" id="PS00794">
    <property type="entry name" value="HPPK"/>
    <property type="match status" value="1"/>
</dbReference>
<dbReference type="GO" id="GO:0003848">
    <property type="term" value="F:2-amino-4-hydroxy-6-hydroxymethyldihydropteridine diphosphokinase activity"/>
    <property type="evidence" value="ECO:0007669"/>
    <property type="project" value="UniProtKB-EC"/>
</dbReference>
<dbReference type="InterPro" id="IPR006156">
    <property type="entry name" value="Dihydroneopterin_aldolase"/>
</dbReference>
<keyword evidence="9" id="KW-0456">Lyase</keyword>
<evidence type="ECO:0000256" key="9">
    <source>
        <dbReference type="RuleBase" id="RU362079"/>
    </source>
</evidence>